<feature type="non-terminal residue" evidence="2">
    <location>
        <position position="1"/>
    </location>
</feature>
<keyword evidence="3" id="KW-1185">Reference proteome</keyword>
<name>J0CY75_AURST</name>
<accession>J0CY75</accession>
<evidence type="ECO:0000256" key="1">
    <source>
        <dbReference type="SAM" id="MobiDB-lite"/>
    </source>
</evidence>
<dbReference type="EMBL" id="JH687869">
    <property type="protein sequence ID" value="EJD36166.1"/>
    <property type="molecule type" value="Genomic_DNA"/>
</dbReference>
<organism evidence="2 3">
    <name type="scientific">Auricularia subglabra (strain TFB-10046 / SS5)</name>
    <name type="common">White-rot fungus</name>
    <name type="synonym">Auricularia delicata (strain TFB10046)</name>
    <dbReference type="NCBI Taxonomy" id="717982"/>
    <lineage>
        <taxon>Eukaryota</taxon>
        <taxon>Fungi</taxon>
        <taxon>Dikarya</taxon>
        <taxon>Basidiomycota</taxon>
        <taxon>Agaricomycotina</taxon>
        <taxon>Agaricomycetes</taxon>
        <taxon>Auriculariales</taxon>
        <taxon>Auriculariaceae</taxon>
        <taxon>Auricularia</taxon>
    </lineage>
</organism>
<gene>
    <name evidence="2" type="ORF">AURDEDRAFT_174771</name>
</gene>
<proteinExistence type="predicted"/>
<evidence type="ECO:0000313" key="2">
    <source>
        <dbReference type="EMBL" id="EJD36166.1"/>
    </source>
</evidence>
<dbReference type="KEGG" id="adl:AURDEDRAFT_174771"/>
<protein>
    <submittedName>
        <fullName evidence="2">Uncharacterized protein</fullName>
    </submittedName>
</protein>
<dbReference type="InParanoid" id="J0CY75"/>
<sequence length="299" mass="32687">IKAADKLWRDWAKTDRRKAKEALKEPLTAAGVSLEAFADKEQAEWTGLRPPQGGPRQACPGPRAKVILDEKGVPLAWDVLFEQLQQFADTVEVTTKSKRGRAGTDANTRNKSTSYKRTAFVGERSGCFQLVNLWGAVGHPDDQIGPSADFVFGTVRDFNAAAKLTDQLRVVSKRIDHMLECVDPAQHAVFLIDEFHGAGHTRCSPACFISNYRDFNSDLKLINSSAADGRDARKMIYSSDVCVLRPPLVVAMAVGVLERVTALCIGAMYLSYIREVDGPNDAHGSERSSQSAHGKLANG</sequence>
<dbReference type="Proteomes" id="UP000006514">
    <property type="component" value="Unassembled WGS sequence"/>
</dbReference>
<dbReference type="AlphaFoldDB" id="J0CY75"/>
<feature type="region of interest" description="Disordered" evidence="1">
    <location>
        <begin position="280"/>
        <end position="299"/>
    </location>
</feature>
<evidence type="ECO:0000313" key="3">
    <source>
        <dbReference type="Proteomes" id="UP000006514"/>
    </source>
</evidence>
<reference evidence="3" key="1">
    <citation type="journal article" date="2012" name="Science">
        <title>The Paleozoic origin of enzymatic lignin decomposition reconstructed from 31 fungal genomes.</title>
        <authorList>
            <person name="Floudas D."/>
            <person name="Binder M."/>
            <person name="Riley R."/>
            <person name="Barry K."/>
            <person name="Blanchette R.A."/>
            <person name="Henrissat B."/>
            <person name="Martinez A.T."/>
            <person name="Otillar R."/>
            <person name="Spatafora J.W."/>
            <person name="Yadav J.S."/>
            <person name="Aerts A."/>
            <person name="Benoit I."/>
            <person name="Boyd A."/>
            <person name="Carlson A."/>
            <person name="Copeland A."/>
            <person name="Coutinho P.M."/>
            <person name="de Vries R.P."/>
            <person name="Ferreira P."/>
            <person name="Findley K."/>
            <person name="Foster B."/>
            <person name="Gaskell J."/>
            <person name="Glotzer D."/>
            <person name="Gorecki P."/>
            <person name="Heitman J."/>
            <person name="Hesse C."/>
            <person name="Hori C."/>
            <person name="Igarashi K."/>
            <person name="Jurgens J.A."/>
            <person name="Kallen N."/>
            <person name="Kersten P."/>
            <person name="Kohler A."/>
            <person name="Kuees U."/>
            <person name="Kumar T.K.A."/>
            <person name="Kuo A."/>
            <person name="LaButti K."/>
            <person name="Larrondo L.F."/>
            <person name="Lindquist E."/>
            <person name="Ling A."/>
            <person name="Lombard V."/>
            <person name="Lucas S."/>
            <person name="Lundell T."/>
            <person name="Martin R."/>
            <person name="McLaughlin D.J."/>
            <person name="Morgenstern I."/>
            <person name="Morin E."/>
            <person name="Murat C."/>
            <person name="Nagy L.G."/>
            <person name="Nolan M."/>
            <person name="Ohm R.A."/>
            <person name="Patyshakuliyeva A."/>
            <person name="Rokas A."/>
            <person name="Ruiz-Duenas F.J."/>
            <person name="Sabat G."/>
            <person name="Salamov A."/>
            <person name="Samejima M."/>
            <person name="Schmutz J."/>
            <person name="Slot J.C."/>
            <person name="St John F."/>
            <person name="Stenlid J."/>
            <person name="Sun H."/>
            <person name="Sun S."/>
            <person name="Syed K."/>
            <person name="Tsang A."/>
            <person name="Wiebenga A."/>
            <person name="Young D."/>
            <person name="Pisabarro A."/>
            <person name="Eastwood D.C."/>
            <person name="Martin F."/>
            <person name="Cullen D."/>
            <person name="Grigoriev I.V."/>
            <person name="Hibbett D.S."/>
        </authorList>
    </citation>
    <scope>NUCLEOTIDE SEQUENCE [LARGE SCALE GENOMIC DNA]</scope>
    <source>
        <strain evidence="3">TFB10046</strain>
    </source>
</reference>